<evidence type="ECO:0000313" key="3">
    <source>
        <dbReference type="Proteomes" id="UP001501237"/>
    </source>
</evidence>
<name>A0ABP6QIQ5_9ACTN</name>
<dbReference type="InterPro" id="IPR000182">
    <property type="entry name" value="GNAT_dom"/>
</dbReference>
<dbReference type="PANTHER" id="PTHR43441:SF3">
    <property type="entry name" value="ACETYLTRANSFERASE"/>
    <property type="match status" value="1"/>
</dbReference>
<organism evidence="2 3">
    <name type="scientific">Actinocorallia longicatena</name>
    <dbReference type="NCBI Taxonomy" id="111803"/>
    <lineage>
        <taxon>Bacteria</taxon>
        <taxon>Bacillati</taxon>
        <taxon>Actinomycetota</taxon>
        <taxon>Actinomycetes</taxon>
        <taxon>Streptosporangiales</taxon>
        <taxon>Thermomonosporaceae</taxon>
        <taxon>Actinocorallia</taxon>
    </lineage>
</organism>
<reference evidence="3" key="1">
    <citation type="journal article" date="2019" name="Int. J. Syst. Evol. Microbiol.">
        <title>The Global Catalogue of Microorganisms (GCM) 10K type strain sequencing project: providing services to taxonomists for standard genome sequencing and annotation.</title>
        <authorList>
            <consortium name="The Broad Institute Genomics Platform"/>
            <consortium name="The Broad Institute Genome Sequencing Center for Infectious Disease"/>
            <person name="Wu L."/>
            <person name="Ma J."/>
        </authorList>
    </citation>
    <scope>NUCLEOTIDE SEQUENCE [LARGE SCALE GENOMIC DNA]</scope>
    <source>
        <strain evidence="3">JCM 9377</strain>
    </source>
</reference>
<comment type="caution">
    <text evidence="2">The sequence shown here is derived from an EMBL/GenBank/DDBJ whole genome shotgun (WGS) entry which is preliminary data.</text>
</comment>
<protein>
    <submittedName>
        <fullName evidence="2">GNAT family N-acetyltransferase</fullName>
    </submittedName>
</protein>
<dbReference type="InterPro" id="IPR016181">
    <property type="entry name" value="Acyl_CoA_acyltransferase"/>
</dbReference>
<dbReference type="Pfam" id="PF13302">
    <property type="entry name" value="Acetyltransf_3"/>
    <property type="match status" value="1"/>
</dbReference>
<gene>
    <name evidence="2" type="ORF">GCM10010468_53490</name>
</gene>
<keyword evidence="3" id="KW-1185">Reference proteome</keyword>
<evidence type="ECO:0000259" key="1">
    <source>
        <dbReference type="PROSITE" id="PS51186"/>
    </source>
</evidence>
<dbReference type="RefSeq" id="WP_344833440.1">
    <property type="nucleotide sequence ID" value="NZ_BAAAUV010000015.1"/>
</dbReference>
<dbReference type="InterPro" id="IPR051908">
    <property type="entry name" value="Ribosomal_N-acetyltransferase"/>
</dbReference>
<evidence type="ECO:0000313" key="2">
    <source>
        <dbReference type="EMBL" id="GAA3225691.1"/>
    </source>
</evidence>
<dbReference type="Proteomes" id="UP001501237">
    <property type="component" value="Unassembled WGS sequence"/>
</dbReference>
<dbReference type="SUPFAM" id="SSF55729">
    <property type="entry name" value="Acyl-CoA N-acyltransferases (Nat)"/>
    <property type="match status" value="1"/>
</dbReference>
<accession>A0ABP6QIQ5</accession>
<feature type="domain" description="N-acetyltransferase" evidence="1">
    <location>
        <begin position="12"/>
        <end position="175"/>
    </location>
</feature>
<dbReference type="EMBL" id="BAAAUV010000015">
    <property type="protein sequence ID" value="GAA3225691.1"/>
    <property type="molecule type" value="Genomic_DNA"/>
</dbReference>
<sequence length="176" mass="19148">MSVPETIDLGDFTLRRWTADRAEALHEAVRDSFPSLHPWMPWAAAPATIADQVEYLTAVEKSWEAGEAHNYAILDGERVIGSIGLMNRVGPGATEIGYWLRTGATGRGVVTRAVTALIAVARADLAVARVEIHCDELNLRSAAVPQRLGFTLARTDTVTPEAPSETGRLQIWTLES</sequence>
<dbReference type="PROSITE" id="PS51186">
    <property type="entry name" value="GNAT"/>
    <property type="match status" value="1"/>
</dbReference>
<dbReference type="Gene3D" id="3.40.630.30">
    <property type="match status" value="1"/>
</dbReference>
<proteinExistence type="predicted"/>
<dbReference type="PANTHER" id="PTHR43441">
    <property type="entry name" value="RIBOSOMAL-PROTEIN-SERINE ACETYLTRANSFERASE"/>
    <property type="match status" value="1"/>
</dbReference>